<dbReference type="SMART" id="SM00244">
    <property type="entry name" value="PHB"/>
    <property type="match status" value="1"/>
</dbReference>
<name>A0AAU8J609_9CYAN</name>
<comment type="subcellular location">
    <subcellularLocation>
        <location evidence="1">Membrane</location>
    </subcellularLocation>
</comment>
<proteinExistence type="inferred from homology"/>
<dbReference type="InterPro" id="IPR001107">
    <property type="entry name" value="Band_7"/>
</dbReference>
<evidence type="ECO:0000256" key="4">
    <source>
        <dbReference type="SAM" id="Coils"/>
    </source>
</evidence>
<keyword evidence="3" id="KW-0472">Membrane</keyword>
<evidence type="ECO:0000256" key="3">
    <source>
        <dbReference type="ARBA" id="ARBA00023136"/>
    </source>
</evidence>
<keyword evidence="4" id="KW-0175">Coiled coil</keyword>
<dbReference type="PANTHER" id="PTHR13806">
    <property type="entry name" value="FLOTILLIN-RELATED"/>
    <property type="match status" value="1"/>
</dbReference>
<accession>A0AAU8J609</accession>
<dbReference type="SUPFAM" id="SSF117892">
    <property type="entry name" value="Band 7/SPFH domain"/>
    <property type="match status" value="1"/>
</dbReference>
<dbReference type="CDD" id="cd03399">
    <property type="entry name" value="SPFH_flotillin"/>
    <property type="match status" value="1"/>
</dbReference>
<dbReference type="EMBL" id="CP159837">
    <property type="protein sequence ID" value="XCM34564.1"/>
    <property type="molecule type" value="Genomic_DNA"/>
</dbReference>
<dbReference type="GO" id="GO:0002020">
    <property type="term" value="F:protease binding"/>
    <property type="evidence" value="ECO:0007669"/>
    <property type="project" value="TreeGrafter"/>
</dbReference>
<dbReference type="PANTHER" id="PTHR13806:SF46">
    <property type="entry name" value="FLOTILLIN-1-RELATED"/>
    <property type="match status" value="1"/>
</dbReference>
<evidence type="ECO:0000256" key="2">
    <source>
        <dbReference type="ARBA" id="ARBA00007161"/>
    </source>
</evidence>
<evidence type="ECO:0000256" key="1">
    <source>
        <dbReference type="ARBA" id="ARBA00004370"/>
    </source>
</evidence>
<gene>
    <name evidence="6" type="ORF">ABWT76_003170</name>
</gene>
<evidence type="ECO:0000313" key="6">
    <source>
        <dbReference type="EMBL" id="XCM34564.1"/>
    </source>
</evidence>
<evidence type="ECO:0000259" key="5">
    <source>
        <dbReference type="SMART" id="SM00244"/>
    </source>
</evidence>
<dbReference type="InterPro" id="IPR036013">
    <property type="entry name" value="Band_7/SPFH_dom_sf"/>
</dbReference>
<organism evidence="6">
    <name type="scientific">Planktothricoides raciborskii GIHE-MW2</name>
    <dbReference type="NCBI Taxonomy" id="2792601"/>
    <lineage>
        <taxon>Bacteria</taxon>
        <taxon>Bacillati</taxon>
        <taxon>Cyanobacteriota</taxon>
        <taxon>Cyanophyceae</taxon>
        <taxon>Oscillatoriophycideae</taxon>
        <taxon>Oscillatoriales</taxon>
        <taxon>Oscillatoriaceae</taxon>
        <taxon>Planktothricoides</taxon>
    </lineage>
</organism>
<comment type="similarity">
    <text evidence="2">Belongs to the band 7/mec-2 family. Flotillin subfamily.</text>
</comment>
<protein>
    <submittedName>
        <fullName evidence="6">SPFH domain-containing protein</fullName>
    </submittedName>
</protein>
<dbReference type="AlphaFoldDB" id="A0AAU8J609"/>
<dbReference type="Gene3D" id="3.30.479.30">
    <property type="entry name" value="Band 7 domain"/>
    <property type="match status" value="1"/>
</dbReference>
<dbReference type="RefSeq" id="WP_354634622.1">
    <property type="nucleotide sequence ID" value="NZ_CP159837.1"/>
</dbReference>
<dbReference type="Pfam" id="PF01145">
    <property type="entry name" value="Band_7"/>
    <property type="match status" value="1"/>
</dbReference>
<reference evidence="6" key="1">
    <citation type="submission" date="2024-07" db="EMBL/GenBank/DDBJ databases">
        <authorList>
            <person name="Kim Y.J."/>
            <person name="Jeong J.Y."/>
        </authorList>
    </citation>
    <scope>NUCLEOTIDE SEQUENCE</scope>
    <source>
        <strain evidence="6">GIHE-MW2</strain>
    </source>
</reference>
<dbReference type="GO" id="GO:0072659">
    <property type="term" value="P:protein localization to plasma membrane"/>
    <property type="evidence" value="ECO:0007669"/>
    <property type="project" value="TreeGrafter"/>
</dbReference>
<sequence length="531" mass="58408">MEFIFSLAIILSVAGGAGTLVLRNLYYICQPSEVLIFAGSDRQLEDGRRVGYRLVKGGSSIRTPLLERAFRMDLSNMIIELKVTGAYSKGGIPLTVEGVANIKVAGSEPTIHNAIERLLGKSRKEIETLARETLEGNLRGVLASLTPQQINEDKMAFAKSLLDEAEDDLEKLGIVLDNLQIQNISDDVHYLDSIGRKQQAELQRDARIAEAEAKATSAIRNAENERITALKRIERDIEIAKAEAERRVKNALTQRVAVVAEAEAEIASEVARRQAEVAVQTERIKQVEQQLQADVVAPAEAECKRAISRAKGNAARIIEDGKAQAEGSKRLVESWQAAGPAAREIFLFQKLEILLKTMVATVPEVDVRNVTVIDGNNGNNASKIASFMEQMRQTTGLDIVDAVRSFSGQQPVKDARVLPKATAKPQTNNFSSDAPSLAIASKEVASTNVDVNAYNALRSDVQQILERLAEKNPSNRQAERAIEAVIKENLSLKNRLKRTLEVRGSEVLQEIFEHPVIRIPAGMIKVWVEQD</sequence>
<dbReference type="GO" id="GO:0005886">
    <property type="term" value="C:plasma membrane"/>
    <property type="evidence" value="ECO:0007669"/>
    <property type="project" value="TreeGrafter"/>
</dbReference>
<feature type="coiled-coil region" evidence="4">
    <location>
        <begin position="208"/>
        <end position="290"/>
    </location>
</feature>
<dbReference type="InterPro" id="IPR027705">
    <property type="entry name" value="Flotillin_fam"/>
</dbReference>
<feature type="domain" description="Band 7" evidence="5">
    <location>
        <begin position="24"/>
        <end position="198"/>
    </location>
</feature>